<protein>
    <submittedName>
        <fullName evidence="2">Uncharacterized protein</fullName>
    </submittedName>
</protein>
<sequence length="343" mass="38210">MPPKRTIAVPHRAAAPASDASPAPNSSGGQPPLCGRYKEFFEPQHHPAVSKFYHQDAGHKLRQNFKRLVKAISHFDVEATKRKLRTGFDLDIPTANAIVANNGGPIMTPEAREKAVLYVAAAQPAERQAFRETFGLIVPPSLTCLHQSKLKMDFAEDRKFMKGELMHRDTSKPVVAKSQLHPRSAPIEAPCEVIGEGRSQYGMFFAWKVAPKLGTNVTQRAHSSSYNGAPWGQYGSSEKSRWKSHAVEDAEDRDYGAPTTTLETTTAGATLAQTRMPKRRFQNYNDNVTHEMYRTQRLLRKGRHLPGETHVAIDQAARAAPDLLRPERAPVHAGERYSPIFCR</sequence>
<name>A0A7S1QAE9_NEODS</name>
<dbReference type="EMBL" id="HBGF01032351">
    <property type="protein sequence ID" value="CAD9129413.1"/>
    <property type="molecule type" value="Transcribed_RNA"/>
</dbReference>
<feature type="region of interest" description="Disordered" evidence="1">
    <location>
        <begin position="1"/>
        <end position="35"/>
    </location>
</feature>
<dbReference type="AlphaFoldDB" id="A0A7S1QAE9"/>
<accession>A0A7S1QAE9</accession>
<proteinExistence type="predicted"/>
<gene>
    <name evidence="2" type="ORF">NDES1114_LOCUS21623</name>
</gene>
<evidence type="ECO:0000313" key="2">
    <source>
        <dbReference type="EMBL" id="CAD9129413.1"/>
    </source>
</evidence>
<evidence type="ECO:0000256" key="1">
    <source>
        <dbReference type="SAM" id="MobiDB-lite"/>
    </source>
</evidence>
<feature type="compositionally biased region" description="Low complexity" evidence="1">
    <location>
        <begin position="8"/>
        <end position="27"/>
    </location>
</feature>
<organism evidence="2">
    <name type="scientific">Neobodo designis</name>
    <name type="common">Flagellated protozoan</name>
    <name type="synonym">Bodo designis</name>
    <dbReference type="NCBI Taxonomy" id="312471"/>
    <lineage>
        <taxon>Eukaryota</taxon>
        <taxon>Discoba</taxon>
        <taxon>Euglenozoa</taxon>
        <taxon>Kinetoplastea</taxon>
        <taxon>Metakinetoplastina</taxon>
        <taxon>Neobodonida</taxon>
        <taxon>Neobodo</taxon>
    </lineage>
</organism>
<reference evidence="2" key="1">
    <citation type="submission" date="2021-01" db="EMBL/GenBank/DDBJ databases">
        <authorList>
            <person name="Corre E."/>
            <person name="Pelletier E."/>
            <person name="Niang G."/>
            <person name="Scheremetjew M."/>
            <person name="Finn R."/>
            <person name="Kale V."/>
            <person name="Holt S."/>
            <person name="Cochrane G."/>
            <person name="Meng A."/>
            <person name="Brown T."/>
            <person name="Cohen L."/>
        </authorList>
    </citation>
    <scope>NUCLEOTIDE SEQUENCE</scope>
    <source>
        <strain evidence="2">CCAP 1951/1</strain>
    </source>
</reference>